<feature type="transmembrane region" description="Helical" evidence="6">
    <location>
        <begin position="161"/>
        <end position="192"/>
    </location>
</feature>
<organism evidence="7 8">
    <name type="scientific">Siculibacillus lacustris</name>
    <dbReference type="NCBI Taxonomy" id="1549641"/>
    <lineage>
        <taxon>Bacteria</taxon>
        <taxon>Pseudomonadati</taxon>
        <taxon>Pseudomonadota</taxon>
        <taxon>Alphaproteobacteria</taxon>
        <taxon>Hyphomicrobiales</taxon>
        <taxon>Ancalomicrobiaceae</taxon>
        <taxon>Siculibacillus</taxon>
    </lineage>
</organism>
<dbReference type="InterPro" id="IPR003740">
    <property type="entry name" value="YitT"/>
</dbReference>
<comment type="caution">
    <text evidence="7">The sequence shown here is derived from an EMBL/GenBank/DDBJ whole genome shotgun (WGS) entry which is preliminary data.</text>
</comment>
<dbReference type="RefSeq" id="WP_131306651.1">
    <property type="nucleotide sequence ID" value="NZ_SJFN01000004.1"/>
</dbReference>
<gene>
    <name evidence="7" type="ORF">EYW49_04570</name>
</gene>
<accession>A0A4Q9VYE4</accession>
<protein>
    <submittedName>
        <fullName evidence="7">YitT family protein</fullName>
    </submittedName>
</protein>
<dbReference type="GO" id="GO:0005886">
    <property type="term" value="C:plasma membrane"/>
    <property type="evidence" value="ECO:0007669"/>
    <property type="project" value="UniProtKB-SubCell"/>
</dbReference>
<dbReference type="Pfam" id="PF02588">
    <property type="entry name" value="YitT_membrane"/>
    <property type="match status" value="1"/>
</dbReference>
<feature type="transmembrane region" description="Helical" evidence="6">
    <location>
        <begin position="49"/>
        <end position="72"/>
    </location>
</feature>
<sequence>MNQAADLRHTSAEDLSALLTGTMFVAVGLEMFRHVGLGTGGAAGLGFLLHYGTGLALPWSLAVVNLPFYVFSYLRMGWRFTLKTVAAVTLLSAETWAVPHWLVFTRIDPIFGAIFGGAAIGVGLLILVRHKASLGGIGILALYLQDHHGWRAGKVQMVLDAVILVGTVAFLSPFAVALSVLGAVILNLILALNHRNGRYTGF</sequence>
<keyword evidence="5 6" id="KW-0472">Membrane</keyword>
<evidence type="ECO:0000256" key="3">
    <source>
        <dbReference type="ARBA" id="ARBA00022692"/>
    </source>
</evidence>
<dbReference type="AlphaFoldDB" id="A0A4Q9VYE4"/>
<evidence type="ECO:0000256" key="2">
    <source>
        <dbReference type="ARBA" id="ARBA00022475"/>
    </source>
</evidence>
<evidence type="ECO:0000256" key="1">
    <source>
        <dbReference type="ARBA" id="ARBA00004651"/>
    </source>
</evidence>
<dbReference type="InterPro" id="IPR051461">
    <property type="entry name" value="UPF0750_membrane"/>
</dbReference>
<proteinExistence type="predicted"/>
<dbReference type="PANTHER" id="PTHR33545:SF5">
    <property type="entry name" value="UPF0750 MEMBRANE PROTEIN YITT"/>
    <property type="match status" value="1"/>
</dbReference>
<comment type="subcellular location">
    <subcellularLocation>
        <location evidence="1">Cell membrane</location>
        <topology evidence="1">Multi-pass membrane protein</topology>
    </subcellularLocation>
</comment>
<evidence type="ECO:0000313" key="8">
    <source>
        <dbReference type="Proteomes" id="UP000292781"/>
    </source>
</evidence>
<keyword evidence="8" id="KW-1185">Reference proteome</keyword>
<feature type="transmembrane region" description="Helical" evidence="6">
    <location>
        <begin position="110"/>
        <end position="128"/>
    </location>
</feature>
<evidence type="ECO:0000256" key="4">
    <source>
        <dbReference type="ARBA" id="ARBA00022989"/>
    </source>
</evidence>
<feature type="transmembrane region" description="Helical" evidence="6">
    <location>
        <begin position="12"/>
        <end position="29"/>
    </location>
</feature>
<keyword evidence="3 6" id="KW-0812">Transmembrane</keyword>
<dbReference type="EMBL" id="SJFN01000004">
    <property type="protein sequence ID" value="TBW40458.1"/>
    <property type="molecule type" value="Genomic_DNA"/>
</dbReference>
<dbReference type="OrthoDB" id="3296441at2"/>
<dbReference type="Proteomes" id="UP000292781">
    <property type="component" value="Unassembled WGS sequence"/>
</dbReference>
<dbReference type="PANTHER" id="PTHR33545">
    <property type="entry name" value="UPF0750 MEMBRANE PROTEIN YITT-RELATED"/>
    <property type="match status" value="1"/>
</dbReference>
<reference evidence="7 8" key="1">
    <citation type="submission" date="2019-02" db="EMBL/GenBank/DDBJ databases">
        <title>Siculibacillus lacustris gen. nov., sp. nov., a new rosette-forming bacterium isolated from a freshwater crater lake (Lake St. Ana, Romania).</title>
        <authorList>
            <person name="Felfoldi T."/>
            <person name="Marton Z."/>
            <person name="Szabo A."/>
            <person name="Mentes A."/>
            <person name="Boka K."/>
            <person name="Marialigeti K."/>
            <person name="Mathe I."/>
            <person name="Koncz M."/>
            <person name="Schumann P."/>
            <person name="Toth E."/>
        </authorList>
    </citation>
    <scope>NUCLEOTIDE SEQUENCE [LARGE SCALE GENOMIC DNA]</scope>
    <source>
        <strain evidence="7 8">SA-279</strain>
    </source>
</reference>
<evidence type="ECO:0000313" key="7">
    <source>
        <dbReference type="EMBL" id="TBW40458.1"/>
    </source>
</evidence>
<evidence type="ECO:0000256" key="6">
    <source>
        <dbReference type="SAM" id="Phobius"/>
    </source>
</evidence>
<keyword evidence="4 6" id="KW-1133">Transmembrane helix</keyword>
<evidence type="ECO:0000256" key="5">
    <source>
        <dbReference type="ARBA" id="ARBA00023136"/>
    </source>
</evidence>
<keyword evidence="2" id="KW-1003">Cell membrane</keyword>
<feature type="transmembrane region" description="Helical" evidence="6">
    <location>
        <begin position="84"/>
        <end position="104"/>
    </location>
</feature>
<name>A0A4Q9VYE4_9HYPH</name>